<dbReference type="EMBL" id="MT145194">
    <property type="protein sequence ID" value="QJI05108.1"/>
    <property type="molecule type" value="Genomic_DNA"/>
</dbReference>
<reference evidence="1" key="1">
    <citation type="submission" date="2020-03" db="EMBL/GenBank/DDBJ databases">
        <title>The deep terrestrial virosphere.</title>
        <authorList>
            <person name="Holmfeldt K."/>
            <person name="Nilsson E."/>
            <person name="Simone D."/>
            <person name="Lopez-Fernandez M."/>
            <person name="Wu X."/>
            <person name="de Brujin I."/>
            <person name="Lundin D."/>
            <person name="Andersson A."/>
            <person name="Bertilsson S."/>
            <person name="Dopson M."/>
        </authorList>
    </citation>
    <scope>NUCLEOTIDE SEQUENCE</scope>
    <source>
        <strain evidence="4">MM415A00133</strain>
        <strain evidence="2">MM415B00206</strain>
        <strain evidence="1">TM448A00125</strain>
        <strain evidence="3">TM448B00851</strain>
    </source>
</reference>
<accession>A0A6H1Z9P2</accession>
<gene>
    <name evidence="4" type="ORF">MM415A00133_0051</name>
    <name evidence="2" type="ORF">MM415B00206_0040</name>
    <name evidence="1" type="ORF">TM448A00125_0022</name>
    <name evidence="3" type="ORF">TM448B00851_0013</name>
</gene>
<name>A0A6H1Z9P2_9ZZZZ</name>
<dbReference type="EMBL" id="MT144665">
    <property type="protein sequence ID" value="QJH96852.1"/>
    <property type="molecule type" value="Genomic_DNA"/>
</dbReference>
<dbReference type="AlphaFoldDB" id="A0A6H1Z9P2"/>
<evidence type="ECO:0000313" key="3">
    <source>
        <dbReference type="EMBL" id="QJH96852.1"/>
    </source>
</evidence>
<evidence type="ECO:0000313" key="4">
    <source>
        <dbReference type="EMBL" id="QJI05108.1"/>
    </source>
</evidence>
<dbReference type="EMBL" id="MT143978">
    <property type="protein sequence ID" value="QJA44626.1"/>
    <property type="molecule type" value="Genomic_DNA"/>
</dbReference>
<evidence type="ECO:0000313" key="1">
    <source>
        <dbReference type="EMBL" id="QJA44626.1"/>
    </source>
</evidence>
<dbReference type="EMBL" id="MT141572">
    <property type="protein sequence ID" value="QJA67523.1"/>
    <property type="molecule type" value="Genomic_DNA"/>
</dbReference>
<protein>
    <submittedName>
        <fullName evidence="1">Uncharacterized protein</fullName>
    </submittedName>
</protein>
<evidence type="ECO:0000313" key="2">
    <source>
        <dbReference type="EMBL" id="QJA67523.1"/>
    </source>
</evidence>
<organism evidence="1">
    <name type="scientific">viral metagenome</name>
    <dbReference type="NCBI Taxonomy" id="1070528"/>
    <lineage>
        <taxon>unclassified sequences</taxon>
        <taxon>metagenomes</taxon>
        <taxon>organismal metagenomes</taxon>
    </lineage>
</organism>
<sequence>MATPRWCYVGATIICVNDKGWRDVFGFVSGTMDGPTFMQACIITGVEYLPKLRIAGVTLEGYGPLKFAVKSPDSRMWMFRPPVKLHDEQETRVSEPV</sequence>
<proteinExistence type="predicted"/>